<protein>
    <submittedName>
        <fullName evidence="2">Uncharacterized protein</fullName>
    </submittedName>
</protein>
<comment type="caution">
    <text evidence="2">The sequence shown here is derived from an EMBL/GenBank/DDBJ whole genome shotgun (WGS) entry which is preliminary data.</text>
</comment>
<evidence type="ECO:0000256" key="1">
    <source>
        <dbReference type="SAM" id="MobiDB-lite"/>
    </source>
</evidence>
<dbReference type="NCBIfam" id="NF041373">
    <property type="entry name" value="HGG_STG"/>
    <property type="match status" value="1"/>
</dbReference>
<evidence type="ECO:0000313" key="2">
    <source>
        <dbReference type="EMBL" id="RCG21828.1"/>
    </source>
</evidence>
<accession>A0A367EUN6</accession>
<dbReference type="EMBL" id="QOIM01000026">
    <property type="protein sequence ID" value="RCG21828.1"/>
    <property type="molecule type" value="Genomic_DNA"/>
</dbReference>
<dbReference type="InterPro" id="IPR047675">
    <property type="entry name" value="Putative_zinc-bd"/>
</dbReference>
<feature type="region of interest" description="Disordered" evidence="1">
    <location>
        <begin position="1"/>
        <end position="45"/>
    </location>
</feature>
<keyword evidence="3" id="KW-1185">Reference proteome</keyword>
<dbReference type="RefSeq" id="WP_114014997.1">
    <property type="nucleotide sequence ID" value="NZ_QOIM01000026.1"/>
</dbReference>
<dbReference type="OrthoDB" id="3624790at2"/>
<dbReference type="AlphaFoldDB" id="A0A367EUN6"/>
<dbReference type="Proteomes" id="UP000253507">
    <property type="component" value="Unassembled WGS sequence"/>
</dbReference>
<evidence type="ECO:0000313" key="3">
    <source>
        <dbReference type="Proteomes" id="UP000253507"/>
    </source>
</evidence>
<proteinExistence type="predicted"/>
<reference evidence="2 3" key="1">
    <citation type="submission" date="2018-06" db="EMBL/GenBank/DDBJ databases">
        <title>Streptomyces reniochalinae sp. nov. and Streptomyces diacarnus sp. nov. from marine sponges.</title>
        <authorList>
            <person name="Li L."/>
        </authorList>
    </citation>
    <scope>NUCLEOTIDE SEQUENCE [LARGE SCALE GENOMIC DNA]</scope>
    <source>
        <strain evidence="2 3">LHW50302</strain>
    </source>
</reference>
<name>A0A367EUN6_9ACTN</name>
<gene>
    <name evidence="2" type="ORF">DQ392_08975</name>
</gene>
<organism evidence="2 3">
    <name type="scientific">Streptomyces reniochalinae</name>
    <dbReference type="NCBI Taxonomy" id="2250578"/>
    <lineage>
        <taxon>Bacteria</taxon>
        <taxon>Bacillati</taxon>
        <taxon>Actinomycetota</taxon>
        <taxon>Actinomycetes</taxon>
        <taxon>Kitasatosporales</taxon>
        <taxon>Streptomycetaceae</taxon>
        <taxon>Streptomyces</taxon>
    </lineage>
</organism>
<sequence>MNANDPMRAPGGRGPRARVQSATGGGNGPETPEDGRCTARTRSGGRCRGMAVTGATVCRMHGGAAPQVRAAAQRREATAEFLRTYGDVDGPQEDPAVVVSRLIRQAAGHVAWLLERVQETEADALVWGMTSEVERQGGEFPGVDTTYSAAVNGWVRLYGEERDRLLKMCDLAARMGVEERLVTLAEVQTKIMFEAMNRALDALELTAAQRARVPKVMAGLLRGMAAEGRPELPAA</sequence>